<name>A0A383API5_9ZZZZ</name>
<reference evidence="1" key="1">
    <citation type="submission" date="2018-05" db="EMBL/GenBank/DDBJ databases">
        <authorList>
            <person name="Lanie J.A."/>
            <person name="Ng W.-L."/>
            <person name="Kazmierczak K.M."/>
            <person name="Andrzejewski T.M."/>
            <person name="Davidsen T.M."/>
            <person name="Wayne K.J."/>
            <person name="Tettelin H."/>
            <person name="Glass J.I."/>
            <person name="Rusch D."/>
            <person name="Podicherti R."/>
            <person name="Tsui H.-C.T."/>
            <person name="Winkler M.E."/>
        </authorList>
    </citation>
    <scope>NUCLEOTIDE SEQUENCE</scope>
</reference>
<dbReference type="PANTHER" id="PTHR11647:SF1">
    <property type="entry name" value="COLLAPSIN RESPONSE MEDIATOR PROTEIN"/>
    <property type="match status" value="1"/>
</dbReference>
<dbReference type="GO" id="GO:0016812">
    <property type="term" value="F:hydrolase activity, acting on carbon-nitrogen (but not peptide) bonds, in cyclic amides"/>
    <property type="evidence" value="ECO:0007669"/>
    <property type="project" value="TreeGrafter"/>
</dbReference>
<evidence type="ECO:0008006" key="2">
    <source>
        <dbReference type="Google" id="ProtNLM"/>
    </source>
</evidence>
<feature type="non-terminal residue" evidence="1">
    <location>
        <position position="63"/>
    </location>
</feature>
<evidence type="ECO:0000313" key="1">
    <source>
        <dbReference type="EMBL" id="SVE09513.1"/>
    </source>
</evidence>
<protein>
    <recommendedName>
        <fullName evidence="2">Amidohydrolase 3 domain-containing protein</fullName>
    </recommendedName>
</protein>
<dbReference type="SUPFAM" id="SSF51338">
    <property type="entry name" value="Composite domain of metallo-dependent hydrolases"/>
    <property type="match status" value="1"/>
</dbReference>
<dbReference type="InterPro" id="IPR011059">
    <property type="entry name" value="Metal-dep_hydrolase_composite"/>
</dbReference>
<dbReference type="EMBL" id="UINC01193748">
    <property type="protein sequence ID" value="SVE09513.1"/>
    <property type="molecule type" value="Genomic_DNA"/>
</dbReference>
<sequence length="63" mass="6565">MATDLVIRGGSVIDGTGSLAFTADIAVEDDRIVEIGKVDGKGKKEIDADGQIVTPGFVDIHTH</sequence>
<accession>A0A383API5</accession>
<dbReference type="Gene3D" id="2.30.40.10">
    <property type="entry name" value="Urease, subunit C, domain 1"/>
    <property type="match status" value="1"/>
</dbReference>
<gene>
    <name evidence="1" type="ORF">METZ01_LOCUS462367</name>
</gene>
<dbReference type="AlphaFoldDB" id="A0A383API5"/>
<organism evidence="1">
    <name type="scientific">marine metagenome</name>
    <dbReference type="NCBI Taxonomy" id="408172"/>
    <lineage>
        <taxon>unclassified sequences</taxon>
        <taxon>metagenomes</taxon>
        <taxon>ecological metagenomes</taxon>
    </lineage>
</organism>
<dbReference type="GO" id="GO:0005829">
    <property type="term" value="C:cytosol"/>
    <property type="evidence" value="ECO:0007669"/>
    <property type="project" value="TreeGrafter"/>
</dbReference>
<dbReference type="PANTHER" id="PTHR11647">
    <property type="entry name" value="HYDRANTOINASE/DIHYDROPYRIMIDINASE FAMILY MEMBER"/>
    <property type="match status" value="1"/>
</dbReference>
<dbReference type="InterPro" id="IPR050378">
    <property type="entry name" value="Metallo-dep_Hydrolases_sf"/>
</dbReference>
<proteinExistence type="predicted"/>